<feature type="compositionally biased region" description="Polar residues" evidence="2">
    <location>
        <begin position="181"/>
        <end position="190"/>
    </location>
</feature>
<organism evidence="4 5">
    <name type="scientific">Kipferlia bialata</name>
    <dbReference type="NCBI Taxonomy" id="797122"/>
    <lineage>
        <taxon>Eukaryota</taxon>
        <taxon>Metamonada</taxon>
        <taxon>Carpediemonas-like organisms</taxon>
        <taxon>Kipferlia</taxon>
    </lineage>
</organism>
<dbReference type="InterPro" id="IPR036875">
    <property type="entry name" value="Znf_CCHC_sf"/>
</dbReference>
<feature type="non-terminal residue" evidence="4">
    <location>
        <position position="1"/>
    </location>
</feature>
<evidence type="ECO:0000313" key="4">
    <source>
        <dbReference type="EMBL" id="GCA64104.1"/>
    </source>
</evidence>
<evidence type="ECO:0000313" key="5">
    <source>
        <dbReference type="Proteomes" id="UP000265618"/>
    </source>
</evidence>
<dbReference type="InterPro" id="IPR001878">
    <property type="entry name" value="Znf_CCHC"/>
</dbReference>
<reference evidence="4 5" key="1">
    <citation type="journal article" date="2018" name="PLoS ONE">
        <title>The draft genome of Kipferlia bialata reveals reductive genome evolution in fornicate parasites.</title>
        <authorList>
            <person name="Tanifuji G."/>
            <person name="Takabayashi S."/>
            <person name="Kume K."/>
            <person name="Takagi M."/>
            <person name="Nakayama T."/>
            <person name="Kamikawa R."/>
            <person name="Inagaki Y."/>
            <person name="Hashimoto T."/>
        </authorList>
    </citation>
    <scope>NUCLEOTIDE SEQUENCE [LARGE SCALE GENOMIC DNA]</scope>
    <source>
        <strain evidence="4">NY0173</strain>
    </source>
</reference>
<dbReference type="SMART" id="SM00343">
    <property type="entry name" value="ZnF_C2HC"/>
    <property type="match status" value="1"/>
</dbReference>
<gene>
    <name evidence="4" type="ORF">KIPB_013192</name>
</gene>
<evidence type="ECO:0000256" key="1">
    <source>
        <dbReference type="PROSITE-ProRule" id="PRU00047"/>
    </source>
</evidence>
<dbReference type="AlphaFoldDB" id="A0A391NRV7"/>
<keyword evidence="1" id="KW-0479">Metal-binding</keyword>
<protein>
    <recommendedName>
        <fullName evidence="3">CCHC-type domain-containing protein</fullName>
    </recommendedName>
</protein>
<sequence length="516" mass="57452">KYKPEDFEGLLNISLEAVANISEAYALVANMGAGPGQGMGYPLGGGAMPYDPYGLGGPMSMQMPQPSVPSYQYGQTYSQGQSLYQMQEMQRLQRMQQQIHQQMQQLQHPQSHAQQWQQYVPARLGQQGQQVQRDWGGGQNGRVNDQIQQLQQVGQQIQRQRHQMQPQRQQWMQQRQHVQARSGQRRQQVQIGWGHGQNGRSNDQRQVKREVYAQDRAQGLCYHCHGSGHVKRDCPLRTRQSVQPVPAAMSESAVHGQVVPVPMPRPEQEERPQTQWCYKSGDSSHIAPPCPDKGGEKRVHHKGPQINAVDSFYYCPKTSSVGPDSVFRISSERVQARDQCVPVTVKIVDANESLAPSMAKETEISTQKTVLKNTHVNEIRSEKAQTELRANELESLAVVKTDMITSDPNDPIEVVAARGNHFGGEWGAGAEEDGDGQAYRFENGVEPIGGVTLVELNETGADTVNYDHLPPSQSGKSGTRVSESIRWLAWGKTSCGRTWDPGRPGVRGEVQSLQQP</sequence>
<proteinExistence type="predicted"/>
<dbReference type="Proteomes" id="UP000265618">
    <property type="component" value="Unassembled WGS sequence"/>
</dbReference>
<dbReference type="EMBL" id="BDIP01006142">
    <property type="protein sequence ID" value="GCA64104.1"/>
    <property type="molecule type" value="Genomic_DNA"/>
</dbReference>
<evidence type="ECO:0000259" key="3">
    <source>
        <dbReference type="PROSITE" id="PS50158"/>
    </source>
</evidence>
<comment type="caution">
    <text evidence="4">The sequence shown here is derived from an EMBL/GenBank/DDBJ whole genome shotgun (WGS) entry which is preliminary data.</text>
</comment>
<feature type="domain" description="CCHC-type" evidence="3">
    <location>
        <begin position="221"/>
        <end position="235"/>
    </location>
</feature>
<keyword evidence="1" id="KW-0863">Zinc-finger</keyword>
<dbReference type="PROSITE" id="PS50158">
    <property type="entry name" value="ZF_CCHC"/>
    <property type="match status" value="1"/>
</dbReference>
<accession>A0A391NRV7</accession>
<dbReference type="SUPFAM" id="SSF57756">
    <property type="entry name" value="Retrovirus zinc finger-like domains"/>
    <property type="match status" value="1"/>
</dbReference>
<keyword evidence="1" id="KW-0862">Zinc</keyword>
<name>A0A391NRV7_9EUKA</name>
<dbReference type="GO" id="GO:0003676">
    <property type="term" value="F:nucleic acid binding"/>
    <property type="evidence" value="ECO:0007669"/>
    <property type="project" value="InterPro"/>
</dbReference>
<evidence type="ECO:0000256" key="2">
    <source>
        <dbReference type="SAM" id="MobiDB-lite"/>
    </source>
</evidence>
<dbReference type="GO" id="GO:0008270">
    <property type="term" value="F:zinc ion binding"/>
    <property type="evidence" value="ECO:0007669"/>
    <property type="project" value="UniProtKB-KW"/>
</dbReference>
<dbReference type="Gene3D" id="4.10.60.10">
    <property type="entry name" value="Zinc finger, CCHC-type"/>
    <property type="match status" value="1"/>
</dbReference>
<feature type="region of interest" description="Disordered" evidence="2">
    <location>
        <begin position="173"/>
        <end position="206"/>
    </location>
</feature>
<keyword evidence="5" id="KW-1185">Reference proteome</keyword>